<feature type="domain" description="Hydroxymethylglutaryl-coenzyme A synthase C-terminal" evidence="3">
    <location>
        <begin position="84"/>
        <end position="162"/>
    </location>
</feature>
<dbReference type="GO" id="GO:0006084">
    <property type="term" value="P:acetyl-CoA metabolic process"/>
    <property type="evidence" value="ECO:0007669"/>
    <property type="project" value="InterPro"/>
</dbReference>
<dbReference type="GO" id="GO:0010142">
    <property type="term" value="P:farnesyl diphosphate biosynthetic process, mevalonate pathway"/>
    <property type="evidence" value="ECO:0007669"/>
    <property type="project" value="InterPro"/>
</dbReference>
<name>A0AAD3DVH7_9CHLO</name>
<dbReference type="InterPro" id="IPR016039">
    <property type="entry name" value="Thiolase-like"/>
</dbReference>
<keyword evidence="5" id="KW-1185">Reference proteome</keyword>
<dbReference type="GO" id="GO:0004421">
    <property type="term" value="F:hydroxymethylglutaryl-CoA synthase activity"/>
    <property type="evidence" value="ECO:0007669"/>
    <property type="project" value="InterPro"/>
</dbReference>
<evidence type="ECO:0000313" key="4">
    <source>
        <dbReference type="EMBL" id="GFR47897.1"/>
    </source>
</evidence>
<feature type="region of interest" description="Disordered" evidence="2">
    <location>
        <begin position="54"/>
        <end position="74"/>
    </location>
</feature>
<feature type="compositionally biased region" description="Polar residues" evidence="2">
    <location>
        <begin position="54"/>
        <end position="70"/>
    </location>
</feature>
<dbReference type="AlphaFoldDB" id="A0AAD3DVH7"/>
<protein>
    <recommendedName>
        <fullName evidence="3">Hydroxymethylglutaryl-coenzyme A synthase C-terminal domain-containing protein</fullName>
    </recommendedName>
</protein>
<gene>
    <name evidence="4" type="ORF">Agub_g9641</name>
</gene>
<evidence type="ECO:0000313" key="5">
    <source>
        <dbReference type="Proteomes" id="UP001054857"/>
    </source>
</evidence>
<feature type="non-terminal residue" evidence="4">
    <location>
        <position position="207"/>
    </location>
</feature>
<accession>A0AAD3DVH7</accession>
<dbReference type="PANTHER" id="PTHR43323:SF2">
    <property type="entry name" value="HYDROXYMETHYLGLUTARYL-COA SYNTHASE"/>
    <property type="match status" value="1"/>
</dbReference>
<sequence length="207" mass="20923">STAPADAPAGATAAQCAGQPPSATTATTAVTVLIPPVSAHAVPSLEALLGRQQIPTQSQDPPLQKQQSRLQLPESHESYGTWRLDDKALEAQLVTATSALYERMAEDAAWLQKQLGNSYTASLWQGLAALVYRRGGQLAGRRLLLFSFGSGTVAALFSLVARGGGGAAGGGGAGGGGAGSSAGREDSRCGASAGVKDAQVEHRDNGA</sequence>
<evidence type="ECO:0000256" key="2">
    <source>
        <dbReference type="SAM" id="MobiDB-lite"/>
    </source>
</evidence>
<dbReference type="Gene3D" id="3.40.47.10">
    <property type="match status" value="1"/>
</dbReference>
<dbReference type="PANTHER" id="PTHR43323">
    <property type="entry name" value="3-HYDROXY-3-METHYLGLUTARYL COENZYME A SYNTHASE"/>
    <property type="match status" value="1"/>
</dbReference>
<dbReference type="SUPFAM" id="SSF53901">
    <property type="entry name" value="Thiolase-like"/>
    <property type="match status" value="1"/>
</dbReference>
<feature type="compositionally biased region" description="Basic and acidic residues" evidence="2">
    <location>
        <begin position="198"/>
        <end position="207"/>
    </location>
</feature>
<feature type="compositionally biased region" description="Gly residues" evidence="2">
    <location>
        <begin position="166"/>
        <end position="180"/>
    </location>
</feature>
<dbReference type="EMBL" id="BMAR01000020">
    <property type="protein sequence ID" value="GFR47897.1"/>
    <property type="molecule type" value="Genomic_DNA"/>
</dbReference>
<feature type="region of interest" description="Disordered" evidence="2">
    <location>
        <begin position="1"/>
        <end position="22"/>
    </location>
</feature>
<evidence type="ECO:0000256" key="1">
    <source>
        <dbReference type="ARBA" id="ARBA00022679"/>
    </source>
</evidence>
<comment type="caution">
    <text evidence="4">The sequence shown here is derived from an EMBL/GenBank/DDBJ whole genome shotgun (WGS) entry which is preliminary data.</text>
</comment>
<reference evidence="4 5" key="1">
    <citation type="journal article" date="2021" name="Sci. Rep.">
        <title>Genome sequencing of the multicellular alga Astrephomene provides insights into convergent evolution of germ-soma differentiation.</title>
        <authorList>
            <person name="Yamashita S."/>
            <person name="Yamamoto K."/>
            <person name="Matsuzaki R."/>
            <person name="Suzuki S."/>
            <person name="Yamaguchi H."/>
            <person name="Hirooka S."/>
            <person name="Minakuchi Y."/>
            <person name="Miyagishima S."/>
            <person name="Kawachi M."/>
            <person name="Toyoda A."/>
            <person name="Nozaki H."/>
        </authorList>
    </citation>
    <scope>NUCLEOTIDE SEQUENCE [LARGE SCALE GENOMIC DNA]</scope>
    <source>
        <strain evidence="4 5">NIES-4017</strain>
    </source>
</reference>
<dbReference type="Proteomes" id="UP001054857">
    <property type="component" value="Unassembled WGS sequence"/>
</dbReference>
<organism evidence="4 5">
    <name type="scientific">Astrephomene gubernaculifera</name>
    <dbReference type="NCBI Taxonomy" id="47775"/>
    <lineage>
        <taxon>Eukaryota</taxon>
        <taxon>Viridiplantae</taxon>
        <taxon>Chlorophyta</taxon>
        <taxon>core chlorophytes</taxon>
        <taxon>Chlorophyceae</taxon>
        <taxon>CS clade</taxon>
        <taxon>Chlamydomonadales</taxon>
        <taxon>Astrephomenaceae</taxon>
        <taxon>Astrephomene</taxon>
    </lineage>
</organism>
<proteinExistence type="predicted"/>
<dbReference type="Pfam" id="PF08540">
    <property type="entry name" value="HMG_CoA_synt_C"/>
    <property type="match status" value="1"/>
</dbReference>
<evidence type="ECO:0000259" key="3">
    <source>
        <dbReference type="Pfam" id="PF08540"/>
    </source>
</evidence>
<keyword evidence="1" id="KW-0808">Transferase</keyword>
<feature type="non-terminal residue" evidence="4">
    <location>
        <position position="1"/>
    </location>
</feature>
<dbReference type="InterPro" id="IPR013746">
    <property type="entry name" value="HMG_CoA_synt_C_dom"/>
</dbReference>
<feature type="region of interest" description="Disordered" evidence="2">
    <location>
        <begin position="166"/>
        <end position="207"/>
    </location>
</feature>